<dbReference type="InterPro" id="IPR007569">
    <property type="entry name" value="DUF559"/>
</dbReference>
<dbReference type="EMBL" id="AP025730">
    <property type="protein sequence ID" value="BDI05756.1"/>
    <property type="molecule type" value="Genomic_DNA"/>
</dbReference>
<dbReference type="Proteomes" id="UP001057498">
    <property type="component" value="Chromosome"/>
</dbReference>
<reference evidence="2" key="1">
    <citation type="submission" date="2022-04" db="EMBL/GenBank/DDBJ databases">
        <title>Whole genome sequence of Sphaerotilus sp. FB-5.</title>
        <authorList>
            <person name="Takeda M."/>
            <person name="Narihara S."/>
            <person name="Akimoto M."/>
            <person name="Akimoto R."/>
            <person name="Nishiyashiki S."/>
            <person name="Murakami T."/>
        </authorList>
    </citation>
    <scope>NUCLEOTIDE SEQUENCE</scope>
    <source>
        <strain evidence="2">FB-5</strain>
    </source>
</reference>
<gene>
    <name evidence="2" type="ORF">CATMQ487_27260</name>
</gene>
<proteinExistence type="predicted"/>
<keyword evidence="3" id="KW-1185">Reference proteome</keyword>
<name>A0ABN6PRN7_9BURK</name>
<evidence type="ECO:0000259" key="1">
    <source>
        <dbReference type="Pfam" id="PF04480"/>
    </source>
</evidence>
<accession>A0ABN6PRN7</accession>
<feature type="domain" description="DUF559" evidence="1">
    <location>
        <begin position="8"/>
        <end position="50"/>
    </location>
</feature>
<sequence length="73" mass="8680">MLPYQRTLKSRARELRSNATRAEQVLWAQLRRKQVAGMPFYRQKPIAGYVGWKHWASGCCALATRWCCRRWQP</sequence>
<evidence type="ECO:0000313" key="3">
    <source>
        <dbReference type="Proteomes" id="UP001057498"/>
    </source>
</evidence>
<dbReference type="RefSeq" id="WP_428985517.1">
    <property type="nucleotide sequence ID" value="NZ_AP025730.1"/>
</dbReference>
<evidence type="ECO:0000313" key="2">
    <source>
        <dbReference type="EMBL" id="BDI05756.1"/>
    </source>
</evidence>
<protein>
    <recommendedName>
        <fullName evidence="1">DUF559 domain-containing protein</fullName>
    </recommendedName>
</protein>
<organism evidence="2 3">
    <name type="scientific">Sphaerotilus microaerophilus</name>
    <dbReference type="NCBI Taxonomy" id="2914710"/>
    <lineage>
        <taxon>Bacteria</taxon>
        <taxon>Pseudomonadati</taxon>
        <taxon>Pseudomonadota</taxon>
        <taxon>Betaproteobacteria</taxon>
        <taxon>Burkholderiales</taxon>
        <taxon>Sphaerotilaceae</taxon>
        <taxon>Sphaerotilus</taxon>
    </lineage>
</organism>
<dbReference type="Pfam" id="PF04480">
    <property type="entry name" value="DUF559"/>
    <property type="match status" value="1"/>
</dbReference>